<keyword evidence="9" id="KW-0807">Transducer</keyword>
<gene>
    <name evidence="13" type="primary">HTR2A</name>
    <name evidence="13" type="ORF">GZH46_00301</name>
</gene>
<comment type="caution">
    <text evidence="13">The sequence shown here is derived from an EMBL/GenBank/DDBJ whole genome shotgun (WGS) entry which is preliminary data.</text>
</comment>
<evidence type="ECO:0000256" key="6">
    <source>
        <dbReference type="ARBA" id="ARBA00023040"/>
    </source>
</evidence>
<feature type="compositionally biased region" description="Low complexity" evidence="10">
    <location>
        <begin position="226"/>
        <end position="239"/>
    </location>
</feature>
<proteinExistence type="inferred from homology"/>
<feature type="region of interest" description="Disordered" evidence="10">
    <location>
        <begin position="204"/>
        <end position="261"/>
    </location>
</feature>
<keyword evidence="6" id="KW-0297">G-protein coupled receptor</keyword>
<keyword evidence="3" id="KW-1003">Cell membrane</keyword>
<keyword evidence="4 11" id="KW-0812">Transmembrane</keyword>
<feature type="region of interest" description="Disordered" evidence="10">
    <location>
        <begin position="702"/>
        <end position="771"/>
    </location>
</feature>
<evidence type="ECO:0000256" key="1">
    <source>
        <dbReference type="ARBA" id="ARBA00004651"/>
    </source>
</evidence>
<keyword evidence="5 11" id="KW-1133">Transmembrane helix</keyword>
<comment type="similarity">
    <text evidence="2">Belongs to the G-protein coupled receptor 1 family.</text>
</comment>
<sequence>MCFISVGRYLGIQNPLHARHANLFVSRRAILLRILLAWLLSAFIASPLTIMAYVDTTNIVPEPNVCAITNPYFLFLGSFTAFFIPMIVMVNAYVMTVRLLSKRAEFVRNNSINDLSNTATLVSYHTNNQRNSLLSSSKKQQQRCYNKLSARFPSTAANVTLPDSSTTNALVEPPSVTSKSLVSHANCSNNSNNNKNVSLLDTEAQAQSLQSRHASVASNHSTFHVGDTNNGNNIDNKTNSISSSQEQQRQHEANHLGLSSARNTTTLATTQDNNNNNLKSTKAIFRCRHCYHCGGVGGACCNCCCRNRSHPRCHCHCHCCWRVCWSRVGAIRSPSNRHENGPRCTATNNNNNSFVGQLTRECSSDPIAPGAPMVDKSISGIYLAQLSCSDSRDHNNARRISIKQQASNTPDHATSEQKKCRLDGETCPLAFIDDTDVHLELTPAANAATALLTMPQQPHEKLRTKAVSNYDTATVHHAEAPMCRHRRRWLTSTPIIVCPWSTSSTTPQPRNITREHKCHRIPHSRAGGLCCCRCHYTVPVTSSDPNNEVPSIEHKQQQLSNEISHCFCKRRQRHIHHAHSLHSHANAHIVGNSEMPTQMQTSASEQAHTHHCHKHHRRHKRHHRCCCHRHVTFKCQAHEHSRGCPNASTAVSAHVRRLSSSLRRRSMGDVGDFDARTCYGTLSANITDECLQETTNITDTANTFSSSVTNNNNNNKHTQEDDNSTEPFENENDLPGEDEIPNDSPVTPLSVQTGVGPTGGSGTSATSNGPQMLMRYLGSSMQVRNEQKATKVLGVVFFTFAVCWTPFFTLNAAQAFIDRHDMERAIPPQVLTTFQWLGYLSSTINPVIYTVFNRNFRRAFRRILLCQRLSSSRRYQQSDTNKSFRLSFYGLGQRAS</sequence>
<evidence type="ECO:0000256" key="3">
    <source>
        <dbReference type="ARBA" id="ARBA00022475"/>
    </source>
</evidence>
<feature type="transmembrane region" description="Helical" evidence="11">
    <location>
        <begin position="792"/>
        <end position="813"/>
    </location>
</feature>
<reference evidence="13 14" key="1">
    <citation type="submission" date="2020-10" db="EMBL/GenBank/DDBJ databases">
        <authorList>
            <person name="Klimov P.B."/>
            <person name="Dyachkov S.M."/>
            <person name="Chetverikov P.E."/>
        </authorList>
    </citation>
    <scope>NUCLEOTIDE SEQUENCE [LARGE SCALE GENOMIC DNA]</scope>
    <source>
        <strain evidence="13">BMOC 18-1129-001#AD2665</strain>
        <tissue evidence="13">Entire mites</tissue>
    </source>
</reference>
<evidence type="ECO:0000256" key="9">
    <source>
        <dbReference type="ARBA" id="ARBA00023224"/>
    </source>
</evidence>
<evidence type="ECO:0000256" key="2">
    <source>
        <dbReference type="ARBA" id="ARBA00010663"/>
    </source>
</evidence>
<feature type="transmembrane region" description="Helical" evidence="11">
    <location>
        <begin position="73"/>
        <end position="94"/>
    </location>
</feature>
<evidence type="ECO:0000256" key="4">
    <source>
        <dbReference type="ARBA" id="ARBA00022692"/>
    </source>
</evidence>
<feature type="compositionally biased region" description="Polar residues" evidence="10">
    <location>
        <begin position="204"/>
        <end position="222"/>
    </location>
</feature>
<dbReference type="Proteomes" id="UP000825002">
    <property type="component" value="Unassembled WGS sequence"/>
</dbReference>
<dbReference type="InterPro" id="IPR000276">
    <property type="entry name" value="GPCR_Rhodpsn"/>
</dbReference>
<evidence type="ECO:0000259" key="12">
    <source>
        <dbReference type="PROSITE" id="PS50262"/>
    </source>
</evidence>
<evidence type="ECO:0000313" key="13">
    <source>
        <dbReference type="EMBL" id="KAG9511128.1"/>
    </source>
</evidence>
<dbReference type="PANTHER" id="PTHR24248">
    <property type="entry name" value="ADRENERGIC RECEPTOR-RELATED G-PROTEIN COUPLED RECEPTOR"/>
    <property type="match status" value="1"/>
</dbReference>
<keyword evidence="14" id="KW-1185">Reference proteome</keyword>
<evidence type="ECO:0000256" key="7">
    <source>
        <dbReference type="ARBA" id="ARBA00023136"/>
    </source>
</evidence>
<dbReference type="EMBL" id="JAIFTH010000028">
    <property type="protein sequence ID" value="KAG9511128.1"/>
    <property type="molecule type" value="Genomic_DNA"/>
</dbReference>
<evidence type="ECO:0000256" key="8">
    <source>
        <dbReference type="ARBA" id="ARBA00023170"/>
    </source>
</evidence>
<dbReference type="InterPro" id="IPR017452">
    <property type="entry name" value="GPCR_Rhodpsn_7TM"/>
</dbReference>
<keyword evidence="7 11" id="KW-0472">Membrane</keyword>
<evidence type="ECO:0000256" key="11">
    <source>
        <dbReference type="SAM" id="Phobius"/>
    </source>
</evidence>
<protein>
    <submittedName>
        <fullName evidence="13">5-hydroxytryptamine receptor 2A</fullName>
    </submittedName>
</protein>
<dbReference type="PRINTS" id="PR00237">
    <property type="entry name" value="GPCRRHODOPSN"/>
</dbReference>
<accession>A0ABQ7SCI2</accession>
<comment type="subcellular location">
    <subcellularLocation>
        <location evidence="1">Cell membrane</location>
        <topology evidence="1">Multi-pass membrane protein</topology>
    </subcellularLocation>
</comment>
<name>A0ABQ7SCI2_9ACAR</name>
<feature type="compositionally biased region" description="Acidic residues" evidence="10">
    <location>
        <begin position="721"/>
        <end position="741"/>
    </location>
</feature>
<feature type="transmembrane region" description="Helical" evidence="11">
    <location>
        <begin position="30"/>
        <end position="53"/>
    </location>
</feature>
<keyword evidence="8 13" id="KW-0675">Receptor</keyword>
<dbReference type="SUPFAM" id="SSF81321">
    <property type="entry name" value="Family A G protein-coupled receptor-like"/>
    <property type="match status" value="2"/>
</dbReference>
<dbReference type="Pfam" id="PF00001">
    <property type="entry name" value="7tm_1"/>
    <property type="match status" value="2"/>
</dbReference>
<evidence type="ECO:0000256" key="5">
    <source>
        <dbReference type="ARBA" id="ARBA00022989"/>
    </source>
</evidence>
<organism evidence="13 14">
    <name type="scientific">Fragariocoptes setiger</name>
    <dbReference type="NCBI Taxonomy" id="1670756"/>
    <lineage>
        <taxon>Eukaryota</taxon>
        <taxon>Metazoa</taxon>
        <taxon>Ecdysozoa</taxon>
        <taxon>Arthropoda</taxon>
        <taxon>Chelicerata</taxon>
        <taxon>Arachnida</taxon>
        <taxon>Acari</taxon>
        <taxon>Acariformes</taxon>
        <taxon>Trombidiformes</taxon>
        <taxon>Prostigmata</taxon>
        <taxon>Eupodina</taxon>
        <taxon>Eriophyoidea</taxon>
        <taxon>Phytoptidae</taxon>
        <taxon>Fragariocoptes</taxon>
    </lineage>
</organism>
<evidence type="ECO:0000256" key="10">
    <source>
        <dbReference type="SAM" id="MobiDB-lite"/>
    </source>
</evidence>
<feature type="transmembrane region" description="Helical" evidence="11">
    <location>
        <begin position="833"/>
        <end position="852"/>
    </location>
</feature>
<evidence type="ECO:0000313" key="14">
    <source>
        <dbReference type="Proteomes" id="UP000825002"/>
    </source>
</evidence>
<feature type="domain" description="G-protein coupled receptors family 1 profile" evidence="12">
    <location>
        <begin position="1"/>
        <end position="849"/>
    </location>
</feature>
<dbReference type="Gene3D" id="1.20.1070.10">
    <property type="entry name" value="Rhodopsin 7-helix transmembrane proteins"/>
    <property type="match status" value="2"/>
</dbReference>
<dbReference type="PROSITE" id="PS50262">
    <property type="entry name" value="G_PROTEIN_RECEP_F1_2"/>
    <property type="match status" value="1"/>
</dbReference>